<evidence type="ECO:0000313" key="2">
    <source>
        <dbReference type="EMBL" id="MDS3861699.1"/>
    </source>
</evidence>
<keyword evidence="1" id="KW-0812">Transmembrane</keyword>
<name>A0AAE4FUL8_9CYAN</name>
<organism evidence="2 3">
    <name type="scientific">Pseudocalidococcus azoricus BACA0444</name>
    <dbReference type="NCBI Taxonomy" id="2918990"/>
    <lineage>
        <taxon>Bacteria</taxon>
        <taxon>Bacillati</taxon>
        <taxon>Cyanobacteriota</taxon>
        <taxon>Cyanophyceae</taxon>
        <taxon>Acaryochloridales</taxon>
        <taxon>Thermosynechococcaceae</taxon>
        <taxon>Pseudocalidococcus</taxon>
        <taxon>Pseudocalidococcus azoricus</taxon>
    </lineage>
</organism>
<dbReference type="AlphaFoldDB" id="A0AAE4FUL8"/>
<evidence type="ECO:0000313" key="3">
    <source>
        <dbReference type="Proteomes" id="UP001268256"/>
    </source>
</evidence>
<gene>
    <name evidence="2" type="ORF">RIF25_12890</name>
</gene>
<keyword evidence="3" id="KW-1185">Reference proteome</keyword>
<reference evidence="3" key="1">
    <citation type="submission" date="2023-07" db="EMBL/GenBank/DDBJ databases">
        <authorList>
            <person name="Luz R."/>
            <person name="Cordeiro R."/>
            <person name="Fonseca A."/>
            <person name="Goncalves V."/>
        </authorList>
    </citation>
    <scope>NUCLEOTIDE SEQUENCE [LARGE SCALE GENOMIC DNA]</scope>
    <source>
        <strain evidence="3">BACA0444</strain>
    </source>
</reference>
<feature type="transmembrane region" description="Helical" evidence="1">
    <location>
        <begin position="12"/>
        <end position="32"/>
    </location>
</feature>
<feature type="transmembrane region" description="Helical" evidence="1">
    <location>
        <begin position="86"/>
        <end position="110"/>
    </location>
</feature>
<comment type="caution">
    <text evidence="2">The sequence shown here is derived from an EMBL/GenBank/DDBJ whole genome shotgun (WGS) entry which is preliminary data.</text>
</comment>
<feature type="transmembrane region" description="Helical" evidence="1">
    <location>
        <begin position="52"/>
        <end position="74"/>
    </location>
</feature>
<dbReference type="Pfam" id="PF00805">
    <property type="entry name" value="Pentapeptide"/>
    <property type="match status" value="1"/>
</dbReference>
<dbReference type="PANTHER" id="PTHR47200">
    <property type="entry name" value="THYLAKOID LUMENAL 15 KDA PROTEIN 1, CHLOROPLASTIC"/>
    <property type="match status" value="1"/>
</dbReference>
<accession>A0AAE4FUL8</accession>
<dbReference type="EMBL" id="JAVMIP010000015">
    <property type="protein sequence ID" value="MDS3861699.1"/>
    <property type="molecule type" value="Genomic_DNA"/>
</dbReference>
<dbReference type="InterPro" id="IPR001646">
    <property type="entry name" value="5peptide_repeat"/>
</dbReference>
<evidence type="ECO:0000256" key="1">
    <source>
        <dbReference type="SAM" id="Phobius"/>
    </source>
</evidence>
<dbReference type="SUPFAM" id="SSF141571">
    <property type="entry name" value="Pentapeptide repeat-like"/>
    <property type="match status" value="1"/>
</dbReference>
<dbReference type="PANTHER" id="PTHR47200:SF2">
    <property type="entry name" value="THYLAKOID LUMENAL 15 KDA PROTEIN 1, CHLOROPLASTIC"/>
    <property type="match status" value="1"/>
</dbReference>
<dbReference type="InterPro" id="IPR044213">
    <property type="entry name" value="At2g44920-like"/>
</dbReference>
<keyword evidence="1" id="KW-0472">Membrane</keyword>
<keyword evidence="1" id="KW-1133">Transmembrane helix</keyword>
<dbReference type="Proteomes" id="UP001268256">
    <property type="component" value="Unassembled WGS sequence"/>
</dbReference>
<dbReference type="Gene3D" id="2.160.20.80">
    <property type="entry name" value="E3 ubiquitin-protein ligase SopA"/>
    <property type="match status" value="1"/>
</dbReference>
<proteinExistence type="predicted"/>
<sequence length="354" mass="38764">MVVLIGAWVLDWDSVGVIAASVLFLVNAPTLWHFTQRWIQQDLAPAQRQFILAMFGIVFSLIALVGMTEIWPWIQGRFAGTNWDAVGALAEGFGALGQILVALLAAYVAWRQYVISRDLTTQQNRITQQQTIDSYFQGISDLILGEDGLLEDWPPERAIAEGRTAAILVGLDAEGKAKVIRFLSSAKLLAPLKRDRRLGRAIFDGLGGYEEDIEFGVRIINLGSMLVGADLSHTDLRWTEFSEANLTGANFQACNLTRANMPGTVLQGANFTAANLSRTRFFYGDITTASPRDRVTPPNFKTGSQTGAIIEDADFSDVQALSDDQRYYCCAWGGEKTRATIPGGCEGIPNLLGH</sequence>
<protein>
    <submittedName>
        <fullName evidence="2">Pentapeptide repeat-containing protein</fullName>
    </submittedName>
</protein>